<feature type="transmembrane region" description="Helical" evidence="12">
    <location>
        <begin position="307"/>
        <end position="333"/>
    </location>
</feature>
<organism evidence="15 16">
    <name type="scientific">Globisporangium ultimum (strain ATCC 200006 / CBS 805.95 / DAOM BR144)</name>
    <name type="common">Pythium ultimum</name>
    <dbReference type="NCBI Taxonomy" id="431595"/>
    <lineage>
        <taxon>Eukaryota</taxon>
        <taxon>Sar</taxon>
        <taxon>Stramenopiles</taxon>
        <taxon>Oomycota</taxon>
        <taxon>Peronosporomycetes</taxon>
        <taxon>Pythiales</taxon>
        <taxon>Pythiaceae</taxon>
        <taxon>Globisporangium</taxon>
    </lineage>
</organism>
<evidence type="ECO:0000256" key="2">
    <source>
        <dbReference type="ARBA" id="ARBA00007577"/>
    </source>
</evidence>
<dbReference type="FunCoup" id="K3W848">
    <property type="interactions" value="5"/>
</dbReference>
<keyword evidence="3" id="KW-0813">Transport</keyword>
<dbReference type="PROSITE" id="PS50929">
    <property type="entry name" value="ABC_TM1F"/>
    <property type="match status" value="2"/>
</dbReference>
<keyword evidence="16" id="KW-1185">Reference proteome</keyword>
<dbReference type="PANTHER" id="PTHR43394:SF16">
    <property type="entry name" value="ABC TRANSPORTER B FAMILY MEMBER 4-LIKE ISOFORM X1"/>
    <property type="match status" value="1"/>
</dbReference>
<comment type="subcellular location">
    <subcellularLocation>
        <location evidence="1">Membrane</location>
        <topology evidence="1">Multi-pass membrane protein</topology>
    </subcellularLocation>
</comment>
<comment type="similarity">
    <text evidence="2">Belongs to the ABC transporter superfamily. ABCB family. Multidrug resistance exporter (TC 3.A.1.201) subfamily.</text>
</comment>
<evidence type="ECO:0000256" key="3">
    <source>
        <dbReference type="ARBA" id="ARBA00022448"/>
    </source>
</evidence>
<name>K3W848_GLOUD</name>
<keyword evidence="8 12" id="KW-1133">Transmembrane helix</keyword>
<dbReference type="SMART" id="SM00382">
    <property type="entry name" value="AAA"/>
    <property type="match status" value="2"/>
</dbReference>
<protein>
    <submittedName>
        <fullName evidence="15">Uncharacterized protein</fullName>
    </submittedName>
</protein>
<dbReference type="FunFam" id="1.20.1560.10:FF:000018">
    <property type="entry name" value="ATP-binding cassette subfamily B member 11"/>
    <property type="match status" value="1"/>
</dbReference>
<proteinExistence type="inferred from homology"/>
<evidence type="ECO:0000256" key="8">
    <source>
        <dbReference type="ARBA" id="ARBA00022989"/>
    </source>
</evidence>
<feature type="domain" description="ABC transmembrane type-1" evidence="14">
    <location>
        <begin position="83"/>
        <end position="382"/>
    </location>
</feature>
<dbReference type="GO" id="GO:0016887">
    <property type="term" value="F:ATP hydrolysis activity"/>
    <property type="evidence" value="ECO:0007669"/>
    <property type="project" value="InterPro"/>
</dbReference>
<evidence type="ECO:0000313" key="16">
    <source>
        <dbReference type="Proteomes" id="UP000019132"/>
    </source>
</evidence>
<dbReference type="Pfam" id="PF00005">
    <property type="entry name" value="ABC_tran"/>
    <property type="match status" value="2"/>
</dbReference>
<feature type="transmembrane region" description="Helical" evidence="12">
    <location>
        <begin position="128"/>
        <end position="152"/>
    </location>
</feature>
<dbReference type="EnsemblProtists" id="PYU1_T001139">
    <property type="protein sequence ID" value="PYU1_T001139"/>
    <property type="gene ID" value="PYU1_G001139"/>
</dbReference>
<dbReference type="InterPro" id="IPR011527">
    <property type="entry name" value="ABC1_TM_dom"/>
</dbReference>
<evidence type="ECO:0000256" key="7">
    <source>
        <dbReference type="ARBA" id="ARBA00022840"/>
    </source>
</evidence>
<evidence type="ECO:0000256" key="1">
    <source>
        <dbReference type="ARBA" id="ARBA00004141"/>
    </source>
</evidence>
<keyword evidence="4 12" id="KW-0812">Transmembrane</keyword>
<keyword evidence="5" id="KW-0677">Repeat</keyword>
<feature type="compositionally biased region" description="Polar residues" evidence="11">
    <location>
        <begin position="689"/>
        <end position="698"/>
    </location>
</feature>
<reference evidence="16" key="2">
    <citation type="submission" date="2010-04" db="EMBL/GenBank/DDBJ databases">
        <authorList>
            <person name="Buell R."/>
            <person name="Hamilton J."/>
            <person name="Hostetler J."/>
        </authorList>
    </citation>
    <scope>NUCLEOTIDE SEQUENCE [LARGE SCALE GENOMIC DNA]</scope>
    <source>
        <strain evidence="16">DAOM:BR144</strain>
    </source>
</reference>
<feature type="transmembrane region" description="Helical" evidence="12">
    <location>
        <begin position="970"/>
        <end position="995"/>
    </location>
</feature>
<evidence type="ECO:0000256" key="9">
    <source>
        <dbReference type="ARBA" id="ARBA00023136"/>
    </source>
</evidence>
<keyword evidence="7" id="KW-0067">ATP-binding</keyword>
<evidence type="ECO:0000256" key="10">
    <source>
        <dbReference type="ARBA" id="ARBA00023180"/>
    </source>
</evidence>
<feature type="compositionally biased region" description="Basic and acidic residues" evidence="11">
    <location>
        <begin position="700"/>
        <end position="714"/>
    </location>
</feature>
<reference evidence="15" key="3">
    <citation type="submission" date="2015-02" db="UniProtKB">
        <authorList>
            <consortium name="EnsemblProtists"/>
        </authorList>
    </citation>
    <scope>IDENTIFICATION</scope>
    <source>
        <strain evidence="15">DAOM BR144</strain>
    </source>
</reference>
<evidence type="ECO:0000259" key="14">
    <source>
        <dbReference type="PROSITE" id="PS50929"/>
    </source>
</evidence>
<dbReference type="InterPro" id="IPR003593">
    <property type="entry name" value="AAA+_ATPase"/>
</dbReference>
<feature type="transmembrane region" description="Helical" evidence="12">
    <location>
        <begin position="786"/>
        <end position="806"/>
    </location>
</feature>
<feature type="region of interest" description="Disordered" evidence="11">
    <location>
        <begin position="669"/>
        <end position="722"/>
    </location>
</feature>
<evidence type="ECO:0000256" key="11">
    <source>
        <dbReference type="SAM" id="MobiDB-lite"/>
    </source>
</evidence>
<dbReference type="Gene3D" id="1.20.1560.10">
    <property type="entry name" value="ABC transporter type 1, transmembrane domain"/>
    <property type="match status" value="1"/>
</dbReference>
<dbReference type="eggNOG" id="KOG0055">
    <property type="taxonomic scope" value="Eukaryota"/>
</dbReference>
<feature type="transmembrane region" description="Helical" evidence="12">
    <location>
        <begin position="743"/>
        <end position="766"/>
    </location>
</feature>
<dbReference type="GO" id="GO:0005524">
    <property type="term" value="F:ATP binding"/>
    <property type="evidence" value="ECO:0007669"/>
    <property type="project" value="UniProtKB-KW"/>
</dbReference>
<dbReference type="PANTHER" id="PTHR43394">
    <property type="entry name" value="ATP-DEPENDENT PERMEASE MDL1, MITOCHONDRIAL"/>
    <property type="match status" value="1"/>
</dbReference>
<feature type="transmembrane region" description="Helical" evidence="12">
    <location>
        <begin position="1010"/>
        <end position="1028"/>
    </location>
</feature>
<dbReference type="PROSITE" id="PS00211">
    <property type="entry name" value="ABC_TRANSPORTER_1"/>
    <property type="match status" value="2"/>
</dbReference>
<dbReference type="InParanoid" id="K3W848"/>
<keyword evidence="9 12" id="KW-0472">Membrane</keyword>
<dbReference type="CDD" id="cd18578">
    <property type="entry name" value="ABC_6TM_Pgp_ABCB1_D2_like"/>
    <property type="match status" value="1"/>
</dbReference>
<dbReference type="Proteomes" id="UP000019132">
    <property type="component" value="Unassembled WGS sequence"/>
</dbReference>
<evidence type="ECO:0000256" key="12">
    <source>
        <dbReference type="SAM" id="Phobius"/>
    </source>
</evidence>
<feature type="domain" description="ABC transporter" evidence="13">
    <location>
        <begin position="417"/>
        <end position="655"/>
    </location>
</feature>
<dbReference type="EMBL" id="GL376620">
    <property type="status" value="NOT_ANNOTATED_CDS"/>
    <property type="molecule type" value="Genomic_DNA"/>
</dbReference>
<dbReference type="Gene3D" id="3.40.50.300">
    <property type="entry name" value="P-loop containing nucleotide triphosphate hydrolases"/>
    <property type="match status" value="2"/>
</dbReference>
<dbReference type="SUPFAM" id="SSF90123">
    <property type="entry name" value="ABC transporter transmembrane region"/>
    <property type="match status" value="2"/>
</dbReference>
<feature type="transmembrane region" description="Helical" evidence="12">
    <location>
        <begin position="353"/>
        <end position="371"/>
    </location>
</feature>
<dbReference type="GO" id="GO:0005743">
    <property type="term" value="C:mitochondrial inner membrane"/>
    <property type="evidence" value="ECO:0007669"/>
    <property type="project" value="TreeGrafter"/>
</dbReference>
<evidence type="ECO:0000256" key="4">
    <source>
        <dbReference type="ARBA" id="ARBA00022692"/>
    </source>
</evidence>
<keyword evidence="10" id="KW-0325">Glycoprotein</keyword>
<dbReference type="Pfam" id="PF00664">
    <property type="entry name" value="ABC_membrane"/>
    <property type="match status" value="2"/>
</dbReference>
<sequence length="1315" mass="142017">MVTAFDDDAPPFVAVETPRTAGHDEAIQDADPTANRLEVAFAQVERQEGDVVASKQATTTDGRLVPLLELFTYADKTDKLLMAVGTVGGLAAGLSQPIQIVLLGDILNSFNPTKPLSADEMQNTINKVALNFVFVGIAVIVAGFIQVAAWSMTASRQAKRIRSAYVSAIITKEIGWFDVNEPMQLSTRVAESTVTIQEGMGRKVGDGLHFFSMAFSGITIGLIKGWELALILLAFTPFIAFTAFLAMKVLSVATQSGIESYGKAGAIAQESLSNVRTVHMFNSADHFIQKYESALGFSTKAGIKKGFAVGAGTGVMFFTVFCTYACGMFYGALKVANSHLDGNTCSGSGCYDGGRVLTVFFAVIMGAMALGQAGPSVQAIFSARAAAYDVFDVIKRASLIDPLSESGKKLEKVTGEIEIDSVSFAYPSRPEVVVCNNYSLKIKAGETVALVGPSGSGKSTIVSLLERFYDPLSGSVKVDGVDVRELNVKWLREQVGLVGQEPSLFATSIMENIRYGAPSATDDQVIEASKMANAYNFIKEFPQGFATEVGERGTQLSGGQKQRIAIARAIIKNPPILLLDEATSALDTESERIVQESLDSLLTASKRTTIIVAHRLSTIRNADRIAVHSGGSIVEIGSHDELMALPNGHYRMLVEAQNRSQNDEMKQSMNDLTADSGGVASGEDIERSGSFSKRSASKISLHEKEELQHKRENEAVNDDDDNDPVTQVSMLRIWKMSTPEWKFLVMGAFGAILNASVFPVWGVLLTKVTVLFFKDNITKHEMLHDARYWSLGFIGLGIIFCFSIVMQHHGFAVVSQRLVARVRLATFSAMLRQEIGWFDLDENSSGALVSRLATDSAILQAMTSDTLNQGLVNLTTLGIGFGIAFYFSWQMTLALLGTSPILMCSSYVQAQQMSGSNKNKKNNDADTAAGSLLSEAIGSIRTVASFSMEKAVNGAYVGYLGVSKQADTRVGIIGGAAFGFSQGVMFMNLAFLFWLGGKWVSDDIITFEDMFMVIMVIMLSTFAVGMAAQNATDGAKAKKAASRVFKIIDRVPEIDSTSSTGIVLPHVNGDIEFKNLTFTYPSRPDAQIYKNYSLKIARGQTVALVGASGSGKSTAISLLERFYDPTSGTVTLDGTNLRDLSLPWVRERISLVSQEPVLFAGTIAENIAMGKPGATREEVMDAARKANAFDFINNFPNGFDTDVGDRGAQVSGGQKQRIAIARAILRDPEVLLLDEATSALDNESERVVQESLDRLLASKQRTTIIVAHRLSTIRNADVIAVTQDGAIVEQGTHDELMRVPDGIYKLLVSRQMSGH</sequence>
<evidence type="ECO:0000259" key="13">
    <source>
        <dbReference type="PROSITE" id="PS50893"/>
    </source>
</evidence>
<dbReference type="InterPro" id="IPR039421">
    <property type="entry name" value="Type_1_exporter"/>
</dbReference>
<dbReference type="InterPro" id="IPR036640">
    <property type="entry name" value="ABC1_TM_sf"/>
</dbReference>
<dbReference type="HOGENOM" id="CLU_000604_17_2_1"/>
<keyword evidence="6" id="KW-0547">Nucleotide-binding</keyword>
<dbReference type="OMA" id="GFGQEEQ"/>
<evidence type="ECO:0000256" key="6">
    <source>
        <dbReference type="ARBA" id="ARBA00022741"/>
    </source>
</evidence>
<dbReference type="VEuPathDB" id="FungiDB:PYU1_G001139"/>
<feature type="domain" description="ABC transporter" evidence="13">
    <location>
        <begin position="1071"/>
        <end position="1309"/>
    </location>
</feature>
<dbReference type="STRING" id="431595.K3W848"/>
<feature type="transmembrane region" description="Helical" evidence="12">
    <location>
        <begin position="80"/>
        <end position="108"/>
    </location>
</feature>
<dbReference type="SUPFAM" id="SSF52540">
    <property type="entry name" value="P-loop containing nucleoside triphosphate hydrolases"/>
    <property type="match status" value="2"/>
</dbReference>
<accession>K3W848</accession>
<evidence type="ECO:0000313" key="15">
    <source>
        <dbReference type="EnsemblProtists" id="PYU1_T001139"/>
    </source>
</evidence>
<dbReference type="GO" id="GO:0090374">
    <property type="term" value="P:oligopeptide export from mitochondrion"/>
    <property type="evidence" value="ECO:0007669"/>
    <property type="project" value="TreeGrafter"/>
</dbReference>
<feature type="transmembrane region" description="Helical" evidence="12">
    <location>
        <begin position="870"/>
        <end position="887"/>
    </location>
</feature>
<evidence type="ECO:0000256" key="5">
    <source>
        <dbReference type="ARBA" id="ARBA00022737"/>
    </source>
</evidence>
<dbReference type="InterPro" id="IPR003439">
    <property type="entry name" value="ABC_transporter-like_ATP-bd"/>
</dbReference>
<dbReference type="FunFam" id="3.40.50.300:FF:000251">
    <property type="entry name" value="ABC transporter B family member 19"/>
    <property type="match status" value="2"/>
</dbReference>
<feature type="transmembrane region" description="Helical" evidence="12">
    <location>
        <begin position="229"/>
        <end position="250"/>
    </location>
</feature>
<dbReference type="InterPro" id="IPR017871">
    <property type="entry name" value="ABC_transporter-like_CS"/>
</dbReference>
<dbReference type="PROSITE" id="PS50893">
    <property type="entry name" value="ABC_TRANSPORTER_2"/>
    <property type="match status" value="2"/>
</dbReference>
<feature type="domain" description="ABC transmembrane type-1" evidence="14">
    <location>
        <begin position="745"/>
        <end position="1036"/>
    </location>
</feature>
<dbReference type="InterPro" id="IPR027417">
    <property type="entry name" value="P-loop_NTPase"/>
</dbReference>
<dbReference type="CDD" id="cd18577">
    <property type="entry name" value="ABC_6TM_Pgp_ABCB1_D1_like"/>
    <property type="match status" value="1"/>
</dbReference>
<reference evidence="16" key="1">
    <citation type="journal article" date="2010" name="Genome Biol.">
        <title>Genome sequence of the necrotrophic plant pathogen Pythium ultimum reveals original pathogenicity mechanisms and effector repertoire.</title>
        <authorList>
            <person name="Levesque C.A."/>
            <person name="Brouwer H."/>
            <person name="Cano L."/>
            <person name="Hamilton J.P."/>
            <person name="Holt C."/>
            <person name="Huitema E."/>
            <person name="Raffaele S."/>
            <person name="Robideau G.P."/>
            <person name="Thines M."/>
            <person name="Win J."/>
            <person name="Zerillo M.M."/>
            <person name="Beakes G.W."/>
            <person name="Boore J.L."/>
            <person name="Busam D."/>
            <person name="Dumas B."/>
            <person name="Ferriera S."/>
            <person name="Fuerstenberg S.I."/>
            <person name="Gachon C.M."/>
            <person name="Gaulin E."/>
            <person name="Govers F."/>
            <person name="Grenville-Briggs L."/>
            <person name="Horner N."/>
            <person name="Hostetler J."/>
            <person name="Jiang R.H."/>
            <person name="Johnson J."/>
            <person name="Krajaejun T."/>
            <person name="Lin H."/>
            <person name="Meijer H.J."/>
            <person name="Moore B."/>
            <person name="Morris P."/>
            <person name="Phuntmart V."/>
            <person name="Puiu D."/>
            <person name="Shetty J."/>
            <person name="Stajich J.E."/>
            <person name="Tripathy S."/>
            <person name="Wawra S."/>
            <person name="van West P."/>
            <person name="Whitty B.R."/>
            <person name="Coutinho P.M."/>
            <person name="Henrissat B."/>
            <person name="Martin F."/>
            <person name="Thomas P.D."/>
            <person name="Tyler B.M."/>
            <person name="De Vries R.P."/>
            <person name="Kamoun S."/>
            <person name="Yandell M."/>
            <person name="Tisserat N."/>
            <person name="Buell C.R."/>
        </authorList>
    </citation>
    <scope>NUCLEOTIDE SEQUENCE</scope>
    <source>
        <strain evidence="16">DAOM:BR144</strain>
    </source>
</reference>
<dbReference type="CDD" id="cd03249">
    <property type="entry name" value="ABC_MTABC3_MDL1_MDL2"/>
    <property type="match status" value="2"/>
</dbReference>
<dbReference type="GO" id="GO:0015421">
    <property type="term" value="F:ABC-type oligopeptide transporter activity"/>
    <property type="evidence" value="ECO:0007669"/>
    <property type="project" value="TreeGrafter"/>
</dbReference>